<evidence type="ECO:0000256" key="7">
    <source>
        <dbReference type="SAM" id="MobiDB-lite"/>
    </source>
</evidence>
<feature type="transmembrane region" description="Helical" evidence="8">
    <location>
        <begin position="161"/>
        <end position="180"/>
    </location>
</feature>
<comment type="similarity">
    <text evidence="2">Belongs to the multi antimicrobial extrusion (MATE) (TC 2.A.66.1) family.</text>
</comment>
<dbReference type="PANTHER" id="PTHR43298:SF2">
    <property type="entry name" value="FMN_FAD EXPORTER YEEO-RELATED"/>
    <property type="match status" value="1"/>
</dbReference>
<gene>
    <name evidence="9" type="ORF">FAZ95_13635</name>
</gene>
<feature type="transmembrane region" description="Helical" evidence="8">
    <location>
        <begin position="340"/>
        <end position="363"/>
    </location>
</feature>
<evidence type="ECO:0000256" key="2">
    <source>
        <dbReference type="ARBA" id="ARBA00010199"/>
    </source>
</evidence>
<feature type="transmembrane region" description="Helical" evidence="8">
    <location>
        <begin position="268"/>
        <end position="286"/>
    </location>
</feature>
<keyword evidence="5 8" id="KW-1133">Transmembrane helix</keyword>
<keyword evidence="4 8" id="KW-0812">Transmembrane</keyword>
<dbReference type="GO" id="GO:0042910">
    <property type="term" value="F:xenobiotic transmembrane transporter activity"/>
    <property type="evidence" value="ECO:0007669"/>
    <property type="project" value="InterPro"/>
</dbReference>
<evidence type="ECO:0000313" key="9">
    <source>
        <dbReference type="EMBL" id="QCP50124.1"/>
    </source>
</evidence>
<dbReference type="AlphaFoldDB" id="A0A4P8ISX2"/>
<evidence type="ECO:0000256" key="1">
    <source>
        <dbReference type="ARBA" id="ARBA00004141"/>
    </source>
</evidence>
<feature type="compositionally biased region" description="Basic and acidic residues" evidence="7">
    <location>
        <begin position="12"/>
        <end position="26"/>
    </location>
</feature>
<feature type="transmembrane region" description="Helical" evidence="8">
    <location>
        <begin position="187"/>
        <end position="208"/>
    </location>
</feature>
<comment type="subcellular location">
    <subcellularLocation>
        <location evidence="1">Membrane</location>
        <topology evidence="1">Multi-pass membrane protein</topology>
    </subcellularLocation>
</comment>
<feature type="transmembrane region" description="Helical" evidence="8">
    <location>
        <begin position="383"/>
        <end position="402"/>
    </location>
</feature>
<name>A0A4P8ISX2_9BURK</name>
<dbReference type="KEGG" id="tvl:FAZ95_13635"/>
<feature type="region of interest" description="Disordered" evidence="7">
    <location>
        <begin position="1"/>
        <end position="26"/>
    </location>
</feature>
<evidence type="ECO:0000256" key="5">
    <source>
        <dbReference type="ARBA" id="ARBA00022989"/>
    </source>
</evidence>
<keyword evidence="3" id="KW-0813">Transport</keyword>
<evidence type="ECO:0000256" key="8">
    <source>
        <dbReference type="SAM" id="Phobius"/>
    </source>
</evidence>
<dbReference type="PANTHER" id="PTHR43298">
    <property type="entry name" value="MULTIDRUG RESISTANCE PROTEIN NORM-RELATED"/>
    <property type="match status" value="1"/>
</dbReference>
<proteinExistence type="inferred from homology"/>
<reference evidence="9 10" key="1">
    <citation type="submission" date="2019-05" db="EMBL/GenBank/DDBJ databases">
        <title>Burkholderia sp. DHOD12, isolated from subtropical forest soil.</title>
        <authorList>
            <person name="Gao Z.-H."/>
            <person name="Qiu L.-H."/>
        </authorList>
    </citation>
    <scope>NUCLEOTIDE SEQUENCE [LARGE SCALE GENOMIC DNA]</scope>
    <source>
        <strain evidence="9 10">DHOD12</strain>
    </source>
</reference>
<dbReference type="OrthoDB" id="9789527at2"/>
<feature type="transmembrane region" description="Helical" evidence="8">
    <location>
        <begin position="38"/>
        <end position="58"/>
    </location>
</feature>
<organism evidence="9 10">
    <name type="scientific">Trinickia violacea</name>
    <dbReference type="NCBI Taxonomy" id="2571746"/>
    <lineage>
        <taxon>Bacteria</taxon>
        <taxon>Pseudomonadati</taxon>
        <taxon>Pseudomonadota</taxon>
        <taxon>Betaproteobacteria</taxon>
        <taxon>Burkholderiales</taxon>
        <taxon>Burkholderiaceae</taxon>
        <taxon>Trinickia</taxon>
    </lineage>
</organism>
<dbReference type="GO" id="GO:0005886">
    <property type="term" value="C:plasma membrane"/>
    <property type="evidence" value="ECO:0007669"/>
    <property type="project" value="TreeGrafter"/>
</dbReference>
<dbReference type="CDD" id="cd13136">
    <property type="entry name" value="MATE_DinF_like"/>
    <property type="match status" value="1"/>
</dbReference>
<evidence type="ECO:0000256" key="4">
    <source>
        <dbReference type="ARBA" id="ARBA00022692"/>
    </source>
</evidence>
<dbReference type="Proteomes" id="UP000298656">
    <property type="component" value="Chromosome 1"/>
</dbReference>
<dbReference type="InterPro" id="IPR002528">
    <property type="entry name" value="MATE_fam"/>
</dbReference>
<dbReference type="NCBIfam" id="TIGR00797">
    <property type="entry name" value="matE"/>
    <property type="match status" value="1"/>
</dbReference>
<evidence type="ECO:0000313" key="10">
    <source>
        <dbReference type="Proteomes" id="UP000298656"/>
    </source>
</evidence>
<dbReference type="Pfam" id="PF01554">
    <property type="entry name" value="MatE"/>
    <property type="match status" value="2"/>
</dbReference>
<feature type="transmembrane region" description="Helical" evidence="8">
    <location>
        <begin position="119"/>
        <end position="141"/>
    </location>
</feature>
<keyword evidence="6 8" id="KW-0472">Membrane</keyword>
<feature type="transmembrane region" description="Helical" evidence="8">
    <location>
        <begin position="306"/>
        <end position="328"/>
    </location>
</feature>
<sequence>MSPSPRSADSADESRPESARGVADHAAHTLPTRWHRRVLTLAFPIVLANLTQPLLSAVDTAVAGHLDGAAYLGGVALGGLFFSFVFWSFGFLRMGTTGLVAQAFGAQDHAGLRSNVVRALMLAFAIGAAVLALQTPLIRYALAALGGSDAVRENAAAYCHARIWAAPLALANYVVLGYLLGAQRVRLALITQVFINAVNIVAVLLYVYAFDWGVAGMGAATATADACGFVLGAFILWQLRPRGLPALDAASLLDTATLKRLVAINRDIFIRTLCLLASFGWFAHVGAQEGDATLAANALLLNFQTFMAFGLDGFAHAAEALVGAALGARNRDAFRKAVKVTLLWSVLGALAFSLVYWGAGVWIIERLTDQAPVRAAAERYLPWAALSPVISVWSFLLDGVFIGATQTRDMMKSMAMSFAMFMTASWLLAGPLGNHGLWLALTIFMAARGVTLAAYLPRLSTYFGEMRSQNLPAAT</sequence>
<accession>A0A4P8ISX2</accession>
<feature type="transmembrane region" description="Helical" evidence="8">
    <location>
        <begin position="214"/>
        <end position="237"/>
    </location>
</feature>
<keyword evidence="10" id="KW-1185">Reference proteome</keyword>
<dbReference type="EMBL" id="CP040077">
    <property type="protein sequence ID" value="QCP50124.1"/>
    <property type="molecule type" value="Genomic_DNA"/>
</dbReference>
<feature type="transmembrane region" description="Helical" evidence="8">
    <location>
        <begin position="70"/>
        <end position="92"/>
    </location>
</feature>
<dbReference type="GO" id="GO:0015297">
    <property type="term" value="F:antiporter activity"/>
    <property type="evidence" value="ECO:0007669"/>
    <property type="project" value="InterPro"/>
</dbReference>
<dbReference type="InterPro" id="IPR050222">
    <property type="entry name" value="MATE_MdtK"/>
</dbReference>
<evidence type="ECO:0000256" key="6">
    <source>
        <dbReference type="ARBA" id="ARBA00023136"/>
    </source>
</evidence>
<evidence type="ECO:0000256" key="3">
    <source>
        <dbReference type="ARBA" id="ARBA00022448"/>
    </source>
</evidence>
<protein>
    <submittedName>
        <fullName evidence="9">MATE family efflux transporter</fullName>
    </submittedName>
</protein>
<dbReference type="InterPro" id="IPR044644">
    <property type="entry name" value="DinF-like"/>
</dbReference>